<name>A0AAV2Z0D1_9STRA</name>
<feature type="domain" description="Ribosomal protein eL8/eL30/eS12/Gadd45" evidence="2">
    <location>
        <begin position="77"/>
        <end position="147"/>
    </location>
</feature>
<dbReference type="Pfam" id="PF01248">
    <property type="entry name" value="Ribosomal_L7Ae"/>
    <property type="match status" value="1"/>
</dbReference>
<protein>
    <recommendedName>
        <fullName evidence="2">Ribosomal protein eL8/eL30/eS12/Gadd45 domain-containing protein</fullName>
    </recommendedName>
</protein>
<evidence type="ECO:0000259" key="2">
    <source>
        <dbReference type="Pfam" id="PF01248"/>
    </source>
</evidence>
<dbReference type="InterPro" id="IPR029064">
    <property type="entry name" value="Ribosomal_eL30-like_sf"/>
</dbReference>
<feature type="region of interest" description="Disordered" evidence="1">
    <location>
        <begin position="151"/>
        <end position="176"/>
    </location>
</feature>
<sequence length="207" mass="22586">MVKATSAGGAVAQQFAKPKAKAADKSKKKAETCIRRPWTISQFEELSKEERDIVLDRVAKEVATLVTAEPTFARACVLRGVNKVARAIPRREVGVVVFAANPNTQPFGHIPMLCRLYKTPICVLHLSSKALGALFGLKSLAVVALRKPSHLPEPQDQAKGDNSTADAKADEQDELTQEFSPRLIEQLQSITKFLASKASRKNNNIAL</sequence>
<dbReference type="SUPFAM" id="SSF55315">
    <property type="entry name" value="L30e-like"/>
    <property type="match status" value="1"/>
</dbReference>
<evidence type="ECO:0000313" key="3">
    <source>
        <dbReference type="EMBL" id="DAZ99775.1"/>
    </source>
</evidence>
<accession>A0AAV2Z0D1</accession>
<dbReference type="AlphaFoldDB" id="A0AAV2Z0D1"/>
<reference evidence="3" key="1">
    <citation type="submission" date="2022-11" db="EMBL/GenBank/DDBJ databases">
        <authorList>
            <person name="Morgan W.R."/>
            <person name="Tartar A."/>
        </authorList>
    </citation>
    <scope>NUCLEOTIDE SEQUENCE</scope>
    <source>
        <strain evidence="3">ARSEF 373</strain>
    </source>
</reference>
<dbReference type="Proteomes" id="UP001146120">
    <property type="component" value="Unassembled WGS sequence"/>
</dbReference>
<dbReference type="InterPro" id="IPR004038">
    <property type="entry name" value="Ribosomal_eL8/eL30/eS12/Gad45"/>
</dbReference>
<evidence type="ECO:0000313" key="4">
    <source>
        <dbReference type="Proteomes" id="UP001146120"/>
    </source>
</evidence>
<organism evidence="3 4">
    <name type="scientific">Lagenidium giganteum</name>
    <dbReference type="NCBI Taxonomy" id="4803"/>
    <lineage>
        <taxon>Eukaryota</taxon>
        <taxon>Sar</taxon>
        <taxon>Stramenopiles</taxon>
        <taxon>Oomycota</taxon>
        <taxon>Peronosporomycetes</taxon>
        <taxon>Pythiales</taxon>
        <taxon>Pythiaceae</taxon>
    </lineage>
</organism>
<dbReference type="EMBL" id="DAKRPA010000076">
    <property type="protein sequence ID" value="DAZ99775.1"/>
    <property type="molecule type" value="Genomic_DNA"/>
</dbReference>
<gene>
    <name evidence="3" type="ORF">N0F65_001284</name>
</gene>
<comment type="caution">
    <text evidence="3">The sequence shown here is derived from an EMBL/GenBank/DDBJ whole genome shotgun (WGS) entry which is preliminary data.</text>
</comment>
<reference evidence="3" key="2">
    <citation type="journal article" date="2023" name="Microbiol Resour">
        <title>Decontamination and Annotation of the Draft Genome Sequence of the Oomycete Lagenidium giganteum ARSEF 373.</title>
        <authorList>
            <person name="Morgan W.R."/>
            <person name="Tartar A."/>
        </authorList>
    </citation>
    <scope>NUCLEOTIDE SEQUENCE</scope>
    <source>
        <strain evidence="3">ARSEF 373</strain>
    </source>
</reference>
<dbReference type="Gene3D" id="3.30.1330.30">
    <property type="match status" value="1"/>
</dbReference>
<keyword evidence="4" id="KW-1185">Reference proteome</keyword>
<proteinExistence type="predicted"/>
<evidence type="ECO:0000256" key="1">
    <source>
        <dbReference type="SAM" id="MobiDB-lite"/>
    </source>
</evidence>